<dbReference type="KEGG" id="nnu:104593084"/>
<dbReference type="InterPro" id="IPR011993">
    <property type="entry name" value="PH-like_dom_sf"/>
</dbReference>
<keyword evidence="3" id="KW-1133">Transmembrane helix</keyword>
<dbReference type="PROSITE" id="PS50004">
    <property type="entry name" value="C2"/>
    <property type="match status" value="2"/>
</dbReference>
<dbReference type="GO" id="GO:0016020">
    <property type="term" value="C:membrane"/>
    <property type="evidence" value="ECO:0007669"/>
    <property type="project" value="UniProtKB-SubCell"/>
</dbReference>
<dbReference type="SMART" id="SM00568">
    <property type="entry name" value="GRAM"/>
    <property type="match status" value="1"/>
</dbReference>
<sequence length="1017" mass="116185">MRLYVYVLEGKDLSVKDSVEGFYVKLRVGKYKSRTRVVNKALNPVWYEEFVFSIHDLDEEIIVSLFHPNDYHGFFNVSSNLIGRVRVPLWSVLAEEKNALPPTWFSLEKSKSAKAVEKDCGKILLTLCLCGRINDTSNIHTFLRSGSNTKDLKEQVDPAEQSQGMLSSVASFRKIPEWKQLVKVIASWLERLLNKNEETVTCKSTTDYSSELYSTTSDYQDSMDEPTPGCSFEEAIDLIKSRDEKQELPEDLPGGILLDQTYMVSSRHLNSILFEPNSQFKKDLAELQGITDLQEGPWTWKLGKILTRVITYTKPATKLVKAIKATEDQTYLYADGREFVVLTDVSTPDAPYGHYFKMEFLYRIMPGPESSVGEEFSRLVVSWNINFLQRTVMRRMIEGRVQQGMKESNEQFARLLSQKIRPIGSTALLDKEQMLAKLQQEHQSNWELAIEYFWNFNVVSTIFMVLYVLLHIFLSGHGIQGLEFNGLDLPDTFGELITCGILALQVEHVFNMISHFVQARLKRGSDRGVKSRGDGWVLTVALVEGNNLASLDSTGLSDPYVVFTCNGKSRTSSIKLQTSDPQWNEVLEFDAMEEPPSVLDVEVFDFDGPFDLDASLGHVEINFLKHTSTELADMWVTLEGKLAQISQSKLHVRIFLENSKGVETVKEYLTKMEKEVGKKLDLQTPYRNSTFQKIFGLPPEEFLIDDFSCSLKRKMPLQGRLFLSARIIGFYANLFGHKTKFFFLWEDIEDIQLIPPSLSSVGSPSLIIILHKGQGLDAKHGAKSQDEEGRLRFHFQSFVSFNVASRTIMALWRTRTSIPEQKDQIEETHKDHDGKPFLIGDTGSFWGLEDMNMSKIYFAELLVHIELLMEVFGGGDLEHRVMEKSGCLNYATTPWEATKPNVYERHICYKFNHHVSIYGAEVISIQQKSPTEDGNGWTVVEVMTLHEVPFGDYFRVHLKYQIKTTIVASGACQCDVYIGIEWLKTTKLQKRITRNITEKFTHRSKDIFELVEEEIHG</sequence>
<dbReference type="SMART" id="SM00239">
    <property type="entry name" value="C2"/>
    <property type="match status" value="2"/>
</dbReference>
<evidence type="ECO:0000256" key="3">
    <source>
        <dbReference type="ARBA" id="ARBA00022989"/>
    </source>
</evidence>
<evidence type="ECO:0000256" key="1">
    <source>
        <dbReference type="ARBA" id="ARBA00004167"/>
    </source>
</evidence>
<keyword evidence="2" id="KW-0812">Transmembrane</keyword>
<dbReference type="CDD" id="cd00030">
    <property type="entry name" value="C2"/>
    <property type="match status" value="2"/>
</dbReference>
<dbReference type="OrthoDB" id="67700at2759"/>
<evidence type="ECO:0000256" key="4">
    <source>
        <dbReference type="ARBA" id="ARBA00023136"/>
    </source>
</evidence>
<dbReference type="PANTHER" id="PTHR46296">
    <property type="entry name" value="BNAA05G37250D PROTEIN"/>
    <property type="match status" value="1"/>
</dbReference>
<dbReference type="Pfam" id="PF02893">
    <property type="entry name" value="GRAM"/>
    <property type="match status" value="1"/>
</dbReference>
<name>A0A1U7ZHQ7_NELNU</name>
<evidence type="ECO:0000313" key="5">
    <source>
        <dbReference type="Proteomes" id="UP000189703"/>
    </source>
</evidence>
<dbReference type="FunCoup" id="A0A1U7ZHQ7">
    <property type="interactions" value="1304"/>
</dbReference>
<dbReference type="InterPro" id="IPR000008">
    <property type="entry name" value="C2_dom"/>
</dbReference>
<keyword evidence="4" id="KW-0472">Membrane</keyword>
<dbReference type="STRING" id="4432.A0A1U7ZHQ7"/>
<dbReference type="Pfam" id="PF16016">
    <property type="entry name" value="VASt"/>
    <property type="match status" value="2"/>
</dbReference>
<keyword evidence="5" id="KW-1185">Reference proteome</keyword>
<organism evidence="5 6">
    <name type="scientific">Nelumbo nucifera</name>
    <name type="common">Sacred lotus</name>
    <dbReference type="NCBI Taxonomy" id="4432"/>
    <lineage>
        <taxon>Eukaryota</taxon>
        <taxon>Viridiplantae</taxon>
        <taxon>Streptophyta</taxon>
        <taxon>Embryophyta</taxon>
        <taxon>Tracheophyta</taxon>
        <taxon>Spermatophyta</taxon>
        <taxon>Magnoliopsida</taxon>
        <taxon>Proteales</taxon>
        <taxon>Nelumbonaceae</taxon>
        <taxon>Nelumbo</taxon>
    </lineage>
</organism>
<comment type="subcellular location">
    <subcellularLocation>
        <location evidence="1">Membrane</location>
        <topology evidence="1">Single-pass membrane protein</topology>
    </subcellularLocation>
</comment>
<accession>A0A1U7ZHQ7</accession>
<dbReference type="InterPro" id="IPR044511">
    <property type="entry name" value="At1g03370/At5g50170-like"/>
</dbReference>
<dbReference type="GeneID" id="104593084"/>
<dbReference type="InterPro" id="IPR031968">
    <property type="entry name" value="VASt"/>
</dbReference>
<dbReference type="RefSeq" id="XP_010251062.1">
    <property type="nucleotide sequence ID" value="XM_010252760.2"/>
</dbReference>
<dbReference type="PROSITE" id="PS51778">
    <property type="entry name" value="VAST"/>
    <property type="match status" value="2"/>
</dbReference>
<dbReference type="Gene3D" id="2.30.29.30">
    <property type="entry name" value="Pleckstrin-homology domain (PH domain)/Phosphotyrosine-binding domain (PTB)"/>
    <property type="match status" value="1"/>
</dbReference>
<dbReference type="OMA" id="EQQSDWE"/>
<dbReference type="Gene3D" id="2.60.40.150">
    <property type="entry name" value="C2 domain"/>
    <property type="match status" value="2"/>
</dbReference>
<dbReference type="Proteomes" id="UP000189703">
    <property type="component" value="Unplaced"/>
</dbReference>
<gene>
    <name evidence="6" type="primary">LOC104593084</name>
</gene>
<dbReference type="AlphaFoldDB" id="A0A1U7ZHQ7"/>
<reference evidence="6" key="1">
    <citation type="submission" date="2025-08" db="UniProtKB">
        <authorList>
            <consortium name="RefSeq"/>
        </authorList>
    </citation>
    <scope>IDENTIFICATION</scope>
</reference>
<proteinExistence type="predicted"/>
<protein>
    <submittedName>
        <fullName evidence="6">C2 and GRAM domain-containing protein At5g50170 isoform X1</fullName>
    </submittedName>
</protein>
<dbReference type="InterPro" id="IPR004182">
    <property type="entry name" value="GRAM"/>
</dbReference>
<dbReference type="InterPro" id="IPR035892">
    <property type="entry name" value="C2_domain_sf"/>
</dbReference>
<dbReference type="Pfam" id="PF00168">
    <property type="entry name" value="C2"/>
    <property type="match status" value="2"/>
</dbReference>
<dbReference type="eggNOG" id="KOG1032">
    <property type="taxonomic scope" value="Eukaryota"/>
</dbReference>
<dbReference type="SUPFAM" id="SSF49562">
    <property type="entry name" value="C2 domain (Calcium/lipid-binding domain, CaLB)"/>
    <property type="match status" value="2"/>
</dbReference>
<dbReference type="PANTHER" id="PTHR46296:SF7">
    <property type="entry name" value="C2 DOMAIN-CONTAINING PROTEIN"/>
    <property type="match status" value="1"/>
</dbReference>
<evidence type="ECO:0000313" key="6">
    <source>
        <dbReference type="RefSeq" id="XP_010251062.1"/>
    </source>
</evidence>
<evidence type="ECO:0000256" key="2">
    <source>
        <dbReference type="ARBA" id="ARBA00022692"/>
    </source>
</evidence>